<dbReference type="RefSeq" id="WP_140452848.1">
    <property type="nucleotide sequence ID" value="NZ_VFRP01000002.1"/>
</dbReference>
<accession>A0A501X173</accession>
<dbReference type="Proteomes" id="UP000319255">
    <property type="component" value="Unassembled WGS sequence"/>
</dbReference>
<dbReference type="AlphaFoldDB" id="A0A501X173"/>
<reference evidence="1 2" key="1">
    <citation type="submission" date="2019-06" db="EMBL/GenBank/DDBJ databases">
        <title>A novel bacterium of genus Amaricoccus, isolated from marine sediment.</title>
        <authorList>
            <person name="Huang H."/>
            <person name="Mo K."/>
            <person name="Hu Y."/>
        </authorList>
    </citation>
    <scope>NUCLEOTIDE SEQUENCE [LARGE SCALE GENOMIC DNA]</scope>
    <source>
        <strain evidence="1 2">HB172011</strain>
    </source>
</reference>
<keyword evidence="2" id="KW-1185">Reference proteome</keyword>
<proteinExistence type="predicted"/>
<sequence>MTLVPEKSATHLLISATGTRQICGGISDMTLHRWLSDPALNFPRPVYIRKRRFWREAELLAWLEERAAASHEAA</sequence>
<name>A0A501X173_9RHOB</name>
<comment type="caution">
    <text evidence="1">The sequence shown here is derived from an EMBL/GenBank/DDBJ whole genome shotgun (WGS) entry which is preliminary data.</text>
</comment>
<gene>
    <name evidence="1" type="ORF">FJM51_04190</name>
</gene>
<organism evidence="1 2">
    <name type="scientific">Amaricoccus solimangrovi</name>
    <dbReference type="NCBI Taxonomy" id="2589815"/>
    <lineage>
        <taxon>Bacteria</taxon>
        <taxon>Pseudomonadati</taxon>
        <taxon>Pseudomonadota</taxon>
        <taxon>Alphaproteobacteria</taxon>
        <taxon>Rhodobacterales</taxon>
        <taxon>Paracoccaceae</taxon>
        <taxon>Amaricoccus</taxon>
    </lineage>
</organism>
<evidence type="ECO:0000313" key="1">
    <source>
        <dbReference type="EMBL" id="TPE53226.1"/>
    </source>
</evidence>
<dbReference type="OrthoDB" id="8091188at2"/>
<protein>
    <submittedName>
        <fullName evidence="1">Transcriptional regulator</fullName>
    </submittedName>
</protein>
<evidence type="ECO:0000313" key="2">
    <source>
        <dbReference type="Proteomes" id="UP000319255"/>
    </source>
</evidence>
<dbReference type="EMBL" id="VFRP01000002">
    <property type="protein sequence ID" value="TPE53226.1"/>
    <property type="molecule type" value="Genomic_DNA"/>
</dbReference>